<reference evidence="8" key="1">
    <citation type="submission" date="2024-06" db="EMBL/GenBank/DDBJ databases">
        <authorList>
            <person name="Liu X."/>
            <person name="Lenzi L."/>
            <person name="Haldenby T S."/>
            <person name="Uol C."/>
        </authorList>
    </citation>
    <scope>NUCLEOTIDE SEQUENCE</scope>
</reference>
<accession>A0AAV2TTY1</accession>
<dbReference type="Gene3D" id="1.20.1250.20">
    <property type="entry name" value="MFS general substrate transporter like domains"/>
    <property type="match status" value="1"/>
</dbReference>
<evidence type="ECO:0000256" key="3">
    <source>
        <dbReference type="ARBA" id="ARBA00022989"/>
    </source>
</evidence>
<evidence type="ECO:0000256" key="2">
    <source>
        <dbReference type="ARBA" id="ARBA00022692"/>
    </source>
</evidence>
<feature type="transmembrane region" description="Helical" evidence="6">
    <location>
        <begin position="20"/>
        <end position="44"/>
    </location>
</feature>
<evidence type="ECO:0000256" key="1">
    <source>
        <dbReference type="ARBA" id="ARBA00004141"/>
    </source>
</evidence>
<dbReference type="Proteomes" id="UP001497525">
    <property type="component" value="Unassembled WGS sequence"/>
</dbReference>
<feature type="transmembrane region" description="Helical" evidence="6">
    <location>
        <begin position="439"/>
        <end position="459"/>
    </location>
</feature>
<dbReference type="SUPFAM" id="SSF103473">
    <property type="entry name" value="MFS general substrate transporter"/>
    <property type="match status" value="1"/>
</dbReference>
<evidence type="ECO:0000313" key="9">
    <source>
        <dbReference type="Proteomes" id="UP001497525"/>
    </source>
</evidence>
<feature type="transmembrane region" description="Helical" evidence="6">
    <location>
        <begin position="471"/>
        <end position="490"/>
    </location>
</feature>
<proteinExistence type="predicted"/>
<feature type="transmembrane region" description="Helical" evidence="6">
    <location>
        <begin position="274"/>
        <end position="292"/>
    </location>
</feature>
<evidence type="ECO:0000313" key="8">
    <source>
        <dbReference type="EMBL" id="CAL5139740.1"/>
    </source>
</evidence>
<protein>
    <recommendedName>
        <fullName evidence="7">Major facilitator superfamily (MFS) profile domain-containing protein</fullName>
    </recommendedName>
</protein>
<feature type="transmembrane region" description="Helical" evidence="6">
    <location>
        <begin position="378"/>
        <end position="400"/>
    </location>
</feature>
<dbReference type="InterPro" id="IPR020846">
    <property type="entry name" value="MFS_dom"/>
</dbReference>
<keyword evidence="2 6" id="KW-0812">Transmembrane</keyword>
<dbReference type="AlphaFoldDB" id="A0AAV2TTY1"/>
<feature type="compositionally biased region" description="Acidic residues" evidence="5">
    <location>
        <begin position="641"/>
        <end position="682"/>
    </location>
</feature>
<feature type="transmembrane region" description="Helical" evidence="6">
    <location>
        <begin position="531"/>
        <end position="550"/>
    </location>
</feature>
<dbReference type="InterPro" id="IPR005828">
    <property type="entry name" value="MFS_sugar_transport-like"/>
</dbReference>
<dbReference type="EMBL" id="CAXLJL010000634">
    <property type="protein sequence ID" value="CAL5139740.1"/>
    <property type="molecule type" value="Genomic_DNA"/>
</dbReference>
<dbReference type="GO" id="GO:0016020">
    <property type="term" value="C:membrane"/>
    <property type="evidence" value="ECO:0007669"/>
    <property type="project" value="UniProtKB-SubCell"/>
</dbReference>
<evidence type="ECO:0000256" key="4">
    <source>
        <dbReference type="ARBA" id="ARBA00023136"/>
    </source>
</evidence>
<dbReference type="GO" id="GO:0022857">
    <property type="term" value="F:transmembrane transporter activity"/>
    <property type="evidence" value="ECO:0007669"/>
    <property type="project" value="InterPro"/>
</dbReference>
<evidence type="ECO:0000259" key="7">
    <source>
        <dbReference type="PROSITE" id="PS50850"/>
    </source>
</evidence>
<gene>
    <name evidence="8" type="ORF">CDAUBV1_LOCUS14898</name>
</gene>
<feature type="region of interest" description="Disordered" evidence="5">
    <location>
        <begin position="556"/>
        <end position="581"/>
    </location>
</feature>
<evidence type="ECO:0000256" key="5">
    <source>
        <dbReference type="SAM" id="MobiDB-lite"/>
    </source>
</evidence>
<name>A0AAV2TTY1_CALDB</name>
<evidence type="ECO:0000256" key="6">
    <source>
        <dbReference type="SAM" id="Phobius"/>
    </source>
</evidence>
<dbReference type="Pfam" id="PF00083">
    <property type="entry name" value="Sugar_tr"/>
    <property type="match status" value="1"/>
</dbReference>
<comment type="caution">
    <text evidence="8">The sequence shown here is derived from an EMBL/GenBank/DDBJ whole genome shotgun (WGS) entry which is preliminary data.</text>
</comment>
<feature type="domain" description="Major facilitator superfamily (MFS) profile" evidence="7">
    <location>
        <begin position="115"/>
        <end position="555"/>
    </location>
</feature>
<dbReference type="PROSITE" id="PS50850">
    <property type="entry name" value="MFS"/>
    <property type="match status" value="1"/>
</dbReference>
<sequence length="682" mass="76152">MTDLYPSVDDLLEQEVGPCGVWQWSVVILAMFSIVVTTNFPVFLNTQPYQRCYMGNRWESAFNRSDLNFHQITRLTGGGDRTSNSSSHTTGCNQYDGDWGNSPIPEVLNERTLWIDIKNSTNKTIPCTNGYVFQYGDFQYQGGMPEEFQLVCDRAEIIPIGTSLFVIGRTVGFTTGGIVASRFGRKKTLIIFGFCELISSCLGSLVNDYWLFSFLRILVALGGSVKLSVFSVLILELTVPRFRSMFSATYFLGYNCVSRLLLTLYAYLIPNWRWLNFAASGQMFLVFFYFMLPESPRWLFAQNRPSDGIRVLQLGRRLNRLWRADELDSSSQTLDSLLEKFSQPSGEDSKIPLAGSNRNLCVWEQFRKLISTPQQTRTIVLAVIIFGLYAYTFLGLSLYTRMVKSSVFLSVLTNGLLTIPGVLLALLAYRLVRHRRLPLFLIFLSASIILFLGGAYTYIVQPEQDTVMTVTLNLGFMLYTSVQSMLFVYIPELYTSDIRSQAFGMAAGLGRVATFGATYTNHLDQRKTHALPVLIYAAVTLIGALMVLGLRDTTGEDSGIRTSVTSSTDVSDDLDHSDCPPADVIPQYRSQQACPLKPHVKWLHSDVSMLLSNASAVYADDQNDSDNESKYDNSNNQSNGGDDDLDNNDDSNGDDSDNDSASNDDCDDDKDGNDSDDDATLP</sequence>
<dbReference type="InterPro" id="IPR036259">
    <property type="entry name" value="MFS_trans_sf"/>
</dbReference>
<comment type="subcellular location">
    <subcellularLocation>
        <location evidence="1">Membrane</location>
        <topology evidence="1">Multi-pass membrane protein</topology>
    </subcellularLocation>
</comment>
<feature type="transmembrane region" description="Helical" evidence="6">
    <location>
        <begin position="406"/>
        <end position="427"/>
    </location>
</feature>
<keyword evidence="3 6" id="KW-1133">Transmembrane helix</keyword>
<feature type="transmembrane region" description="Helical" evidence="6">
    <location>
        <begin position="213"/>
        <end position="235"/>
    </location>
</feature>
<organism evidence="8 9">
    <name type="scientific">Calicophoron daubneyi</name>
    <name type="common">Rumen fluke</name>
    <name type="synonym">Paramphistomum daubneyi</name>
    <dbReference type="NCBI Taxonomy" id="300641"/>
    <lineage>
        <taxon>Eukaryota</taxon>
        <taxon>Metazoa</taxon>
        <taxon>Spiralia</taxon>
        <taxon>Lophotrochozoa</taxon>
        <taxon>Platyhelminthes</taxon>
        <taxon>Trematoda</taxon>
        <taxon>Digenea</taxon>
        <taxon>Plagiorchiida</taxon>
        <taxon>Pronocephalata</taxon>
        <taxon>Paramphistomoidea</taxon>
        <taxon>Paramphistomidae</taxon>
        <taxon>Calicophoron</taxon>
    </lineage>
</organism>
<feature type="transmembrane region" description="Helical" evidence="6">
    <location>
        <begin position="247"/>
        <end position="268"/>
    </location>
</feature>
<dbReference type="PANTHER" id="PTHR24064">
    <property type="entry name" value="SOLUTE CARRIER FAMILY 22 MEMBER"/>
    <property type="match status" value="1"/>
</dbReference>
<keyword evidence="4 6" id="KW-0472">Membrane</keyword>
<feature type="transmembrane region" description="Helical" evidence="6">
    <location>
        <begin position="189"/>
        <end position="207"/>
    </location>
</feature>
<feature type="region of interest" description="Disordered" evidence="5">
    <location>
        <begin position="620"/>
        <end position="682"/>
    </location>
</feature>